<gene>
    <name evidence="2" type="ORF">EV193_10678</name>
</gene>
<dbReference type="AlphaFoldDB" id="A0A4Q7KKV0"/>
<sequence length="114" mass="12599">MNDPHHRRPSNQGYDVDTDALTDYARRTNPVSDEVRGAAGMTGADFDDYAFSKIGSEVGLSSALRDANQRQRDDLAGLSTNMDNIAQAVHNTGVNYTDREDQGRQALRRAAREE</sequence>
<evidence type="ECO:0000313" key="2">
    <source>
        <dbReference type="EMBL" id="RZS36844.1"/>
    </source>
</evidence>
<evidence type="ECO:0000313" key="3">
    <source>
        <dbReference type="Proteomes" id="UP000294257"/>
    </source>
</evidence>
<dbReference type="Proteomes" id="UP000294257">
    <property type="component" value="Unassembled WGS sequence"/>
</dbReference>
<dbReference type="OrthoDB" id="3700341at2"/>
<evidence type="ECO:0000256" key="1">
    <source>
        <dbReference type="SAM" id="MobiDB-lite"/>
    </source>
</evidence>
<reference evidence="2 3" key="1">
    <citation type="submission" date="2019-02" db="EMBL/GenBank/DDBJ databases">
        <title>Genomic Encyclopedia of Type Strains, Phase IV (KMG-IV): sequencing the most valuable type-strain genomes for metagenomic binning, comparative biology and taxonomic classification.</title>
        <authorList>
            <person name="Goeker M."/>
        </authorList>
    </citation>
    <scope>NUCLEOTIDE SEQUENCE [LARGE SCALE GENOMIC DNA]</scope>
    <source>
        <strain evidence="2 3">DSM 101727</strain>
    </source>
</reference>
<feature type="region of interest" description="Disordered" evidence="1">
    <location>
        <begin position="90"/>
        <end position="114"/>
    </location>
</feature>
<organism evidence="2 3">
    <name type="scientific">Herbihabitans rhizosphaerae</name>
    <dbReference type="NCBI Taxonomy" id="1872711"/>
    <lineage>
        <taxon>Bacteria</taxon>
        <taxon>Bacillati</taxon>
        <taxon>Actinomycetota</taxon>
        <taxon>Actinomycetes</taxon>
        <taxon>Pseudonocardiales</taxon>
        <taxon>Pseudonocardiaceae</taxon>
        <taxon>Herbihabitans</taxon>
    </lineage>
</organism>
<protein>
    <recommendedName>
        <fullName evidence="4">Excreted virulence factor EspC (Type VII ESX diderm)</fullName>
    </recommendedName>
</protein>
<keyword evidence="3" id="KW-1185">Reference proteome</keyword>
<dbReference type="RefSeq" id="WP_130345474.1">
    <property type="nucleotide sequence ID" value="NZ_SGWQ01000006.1"/>
</dbReference>
<comment type="caution">
    <text evidence="2">The sequence shown here is derived from an EMBL/GenBank/DDBJ whole genome shotgun (WGS) entry which is preliminary data.</text>
</comment>
<accession>A0A4Q7KKV0</accession>
<feature type="region of interest" description="Disordered" evidence="1">
    <location>
        <begin position="1"/>
        <end position="21"/>
    </location>
</feature>
<dbReference type="EMBL" id="SGWQ01000006">
    <property type="protein sequence ID" value="RZS36844.1"/>
    <property type="molecule type" value="Genomic_DNA"/>
</dbReference>
<evidence type="ECO:0008006" key="4">
    <source>
        <dbReference type="Google" id="ProtNLM"/>
    </source>
</evidence>
<proteinExistence type="predicted"/>
<name>A0A4Q7KKV0_9PSEU</name>